<dbReference type="Proteomes" id="UP000265566">
    <property type="component" value="Chromosome 1"/>
</dbReference>
<dbReference type="EMBL" id="PSQE01000001">
    <property type="protein sequence ID" value="RHN80867.1"/>
    <property type="molecule type" value="Genomic_DNA"/>
</dbReference>
<comment type="caution">
    <text evidence="1">The sequence shown here is derived from an EMBL/GenBank/DDBJ whole genome shotgun (WGS) entry which is preliminary data.</text>
</comment>
<proteinExistence type="predicted"/>
<reference evidence="2" key="1">
    <citation type="journal article" date="2018" name="Nat. Plants">
        <title>Whole-genome landscape of Medicago truncatula symbiotic genes.</title>
        <authorList>
            <person name="Pecrix Y."/>
            <person name="Staton S.E."/>
            <person name="Sallet E."/>
            <person name="Lelandais-Briere C."/>
            <person name="Moreau S."/>
            <person name="Carrere S."/>
            <person name="Blein T."/>
            <person name="Jardinaud M.F."/>
            <person name="Latrasse D."/>
            <person name="Zouine M."/>
            <person name="Zahm M."/>
            <person name="Kreplak J."/>
            <person name="Mayjonade B."/>
            <person name="Satge C."/>
            <person name="Perez M."/>
            <person name="Cauet S."/>
            <person name="Marande W."/>
            <person name="Chantry-Darmon C."/>
            <person name="Lopez-Roques C."/>
            <person name="Bouchez O."/>
            <person name="Berard A."/>
            <person name="Debelle F."/>
            <person name="Munos S."/>
            <person name="Bendahmane A."/>
            <person name="Berges H."/>
            <person name="Niebel A."/>
            <person name="Buitink J."/>
            <person name="Frugier F."/>
            <person name="Benhamed M."/>
            <person name="Crespi M."/>
            <person name="Gouzy J."/>
            <person name="Gamas P."/>
        </authorList>
    </citation>
    <scope>NUCLEOTIDE SEQUENCE [LARGE SCALE GENOMIC DNA]</scope>
    <source>
        <strain evidence="2">cv. Jemalong A17</strain>
    </source>
</reference>
<gene>
    <name evidence="1" type="ORF">MtrunA17_Chr1g0192871</name>
</gene>
<accession>A0A396K346</accession>
<evidence type="ECO:0000313" key="1">
    <source>
        <dbReference type="EMBL" id="RHN80867.1"/>
    </source>
</evidence>
<name>A0A396K346_MEDTR</name>
<evidence type="ECO:0000313" key="2">
    <source>
        <dbReference type="Proteomes" id="UP000265566"/>
    </source>
</evidence>
<dbReference type="Gramene" id="rna4842">
    <property type="protein sequence ID" value="RHN80867.1"/>
    <property type="gene ID" value="gene4842"/>
</dbReference>
<sequence length="56" mass="6731">MAFITCHPFCAMMYSFGLSFMHALPKRERTKEIYFITQRDLLLFMNTLIIILGRWI</sequence>
<dbReference type="AlphaFoldDB" id="A0A396K346"/>
<organism evidence="1 2">
    <name type="scientific">Medicago truncatula</name>
    <name type="common">Barrel medic</name>
    <name type="synonym">Medicago tribuloides</name>
    <dbReference type="NCBI Taxonomy" id="3880"/>
    <lineage>
        <taxon>Eukaryota</taxon>
        <taxon>Viridiplantae</taxon>
        <taxon>Streptophyta</taxon>
        <taxon>Embryophyta</taxon>
        <taxon>Tracheophyta</taxon>
        <taxon>Spermatophyta</taxon>
        <taxon>Magnoliopsida</taxon>
        <taxon>eudicotyledons</taxon>
        <taxon>Gunneridae</taxon>
        <taxon>Pentapetalae</taxon>
        <taxon>rosids</taxon>
        <taxon>fabids</taxon>
        <taxon>Fabales</taxon>
        <taxon>Fabaceae</taxon>
        <taxon>Papilionoideae</taxon>
        <taxon>50 kb inversion clade</taxon>
        <taxon>NPAAA clade</taxon>
        <taxon>Hologalegina</taxon>
        <taxon>IRL clade</taxon>
        <taxon>Trifolieae</taxon>
        <taxon>Medicago</taxon>
    </lineage>
</organism>
<protein>
    <submittedName>
        <fullName evidence="1">Uncharacterized protein</fullName>
    </submittedName>
</protein>